<dbReference type="OrthoDB" id="10066429at2759"/>
<protein>
    <recommendedName>
        <fullName evidence="11">Mannosyltransferase</fullName>
        <ecNumber evidence="11">2.4.1.-</ecNumber>
    </recommendedName>
</protein>
<evidence type="ECO:0000256" key="9">
    <source>
        <dbReference type="ARBA" id="ARBA00023136"/>
    </source>
</evidence>
<dbReference type="PANTHER" id="PTHR22760:SF3">
    <property type="entry name" value="GPI MANNOSYLTRANSFERASE 4"/>
    <property type="match status" value="1"/>
</dbReference>
<keyword evidence="7 11" id="KW-0256">Endoplasmic reticulum</keyword>
<evidence type="ECO:0000256" key="4">
    <source>
        <dbReference type="ARBA" id="ARBA00022676"/>
    </source>
</evidence>
<evidence type="ECO:0000256" key="2">
    <source>
        <dbReference type="ARBA" id="ARBA00004687"/>
    </source>
</evidence>
<comment type="similarity">
    <text evidence="10">Belongs to the glycosyltransferase 22 family. PIGZ subfamily.</text>
</comment>
<dbReference type="GO" id="GO:0005789">
    <property type="term" value="C:endoplasmic reticulum membrane"/>
    <property type="evidence" value="ECO:0007669"/>
    <property type="project" value="UniProtKB-SubCell"/>
</dbReference>
<dbReference type="InterPro" id="IPR005599">
    <property type="entry name" value="GPI_mannosylTrfase"/>
</dbReference>
<evidence type="ECO:0000256" key="8">
    <source>
        <dbReference type="ARBA" id="ARBA00022989"/>
    </source>
</evidence>
<evidence type="ECO:0000256" key="7">
    <source>
        <dbReference type="ARBA" id="ARBA00022824"/>
    </source>
</evidence>
<organism evidence="12 13">
    <name type="scientific">Wickerhamomyces pijperi</name>
    <name type="common">Yeast</name>
    <name type="synonym">Pichia pijperi</name>
    <dbReference type="NCBI Taxonomy" id="599730"/>
    <lineage>
        <taxon>Eukaryota</taxon>
        <taxon>Fungi</taxon>
        <taxon>Dikarya</taxon>
        <taxon>Ascomycota</taxon>
        <taxon>Saccharomycotina</taxon>
        <taxon>Saccharomycetes</taxon>
        <taxon>Phaffomycetales</taxon>
        <taxon>Wickerhamomycetaceae</taxon>
        <taxon>Wickerhamomyces</taxon>
    </lineage>
</organism>
<evidence type="ECO:0000256" key="5">
    <source>
        <dbReference type="ARBA" id="ARBA00022679"/>
    </source>
</evidence>
<sequence>MLNWKTIHYLSYLALIYFLLEPSYIHPDEHFQSFEVLMKYHHGTSTTIPWEFSPESPSRSFAVLRLVYSPLIWLNRWLKFSPLGLLYLIRLQLCVWYFFVVQYAMKILNDNRKQEYTKALFFVFTSYVTWVYQVRSFSNSLETILVLIALSLFHLILKRKENQREILMCATLGVVFAIGEFNRITFAGFLLLPALKLTRFFLTNPLSLITLIATFALTSYVLVLIDTSFYNSSGLVITPLNNFLYNIQTSNLAQHGLHPRYTHLLVNLPQIIGPMIIPIIFRNHYKTSLSYLSIISGLISLSIFPHQELRFLVPLVPLLCNCIDFRNTESQKFVNVLISVWVVFNVVFGVIMGSFHQRGVIVALDHLREVGFNGTQIWWKTYKPPTWILGSNHINIGGFKDKSANIIDLMGASSDELIESFKDVSSGNTYLITPRSSVPLLESLEPFVKLDKLWSYDYHLDLDHFDVADIRTFYPGIDVYNVTLL</sequence>
<dbReference type="EC" id="2.4.1.-" evidence="11"/>
<feature type="transmembrane region" description="Helical" evidence="11">
    <location>
        <begin position="7"/>
        <end position="25"/>
    </location>
</feature>
<feature type="transmembrane region" description="Helical" evidence="11">
    <location>
        <begin position="140"/>
        <end position="157"/>
    </location>
</feature>
<evidence type="ECO:0000313" key="12">
    <source>
        <dbReference type="EMBL" id="KAH3682334.1"/>
    </source>
</evidence>
<name>A0A9P8Q3Y3_WICPI</name>
<dbReference type="Pfam" id="PF03901">
    <property type="entry name" value="Glyco_transf_22"/>
    <property type="match status" value="1"/>
</dbReference>
<comment type="caution">
    <text evidence="12">The sequence shown here is derived from an EMBL/GenBank/DDBJ whole genome shotgun (WGS) entry which is preliminary data.</text>
</comment>
<dbReference type="GO" id="GO:0006506">
    <property type="term" value="P:GPI anchor biosynthetic process"/>
    <property type="evidence" value="ECO:0007669"/>
    <property type="project" value="UniProtKB-KW"/>
</dbReference>
<feature type="transmembrane region" description="Helical" evidence="11">
    <location>
        <begin position="116"/>
        <end position="134"/>
    </location>
</feature>
<reference evidence="12" key="1">
    <citation type="journal article" date="2021" name="Open Biol.">
        <title>Shared evolutionary footprints suggest mitochondrial oxidative damage underlies multiple complex I losses in fungi.</title>
        <authorList>
            <person name="Schikora-Tamarit M.A."/>
            <person name="Marcet-Houben M."/>
            <person name="Nosek J."/>
            <person name="Gabaldon T."/>
        </authorList>
    </citation>
    <scope>NUCLEOTIDE SEQUENCE</scope>
    <source>
        <strain evidence="12">CBS2887</strain>
    </source>
</reference>
<evidence type="ECO:0000256" key="1">
    <source>
        <dbReference type="ARBA" id="ARBA00004477"/>
    </source>
</evidence>
<dbReference type="AlphaFoldDB" id="A0A9P8Q3Y3"/>
<accession>A0A9P8Q3Y3</accession>
<feature type="transmembrane region" description="Helical" evidence="11">
    <location>
        <begin position="333"/>
        <end position="355"/>
    </location>
</feature>
<evidence type="ECO:0000256" key="6">
    <source>
        <dbReference type="ARBA" id="ARBA00022692"/>
    </source>
</evidence>
<feature type="transmembrane region" description="Helical" evidence="11">
    <location>
        <begin position="206"/>
        <end position="225"/>
    </location>
</feature>
<evidence type="ECO:0000256" key="10">
    <source>
        <dbReference type="ARBA" id="ARBA00038466"/>
    </source>
</evidence>
<feature type="transmembrane region" description="Helical" evidence="11">
    <location>
        <begin position="84"/>
        <end position="104"/>
    </location>
</feature>
<keyword evidence="3" id="KW-0337">GPI-anchor biosynthesis</keyword>
<evidence type="ECO:0000256" key="3">
    <source>
        <dbReference type="ARBA" id="ARBA00022502"/>
    </source>
</evidence>
<keyword evidence="5" id="KW-0808">Transferase</keyword>
<keyword evidence="9 11" id="KW-0472">Membrane</keyword>
<keyword evidence="8 11" id="KW-1133">Transmembrane helix</keyword>
<dbReference type="GO" id="GO:0000026">
    <property type="term" value="F:alpha-1,2-mannosyltransferase activity"/>
    <property type="evidence" value="ECO:0007669"/>
    <property type="project" value="TreeGrafter"/>
</dbReference>
<keyword evidence="13" id="KW-1185">Reference proteome</keyword>
<evidence type="ECO:0000256" key="11">
    <source>
        <dbReference type="RuleBase" id="RU363075"/>
    </source>
</evidence>
<feature type="transmembrane region" description="Helical" evidence="11">
    <location>
        <begin position="169"/>
        <end position="194"/>
    </location>
</feature>
<proteinExistence type="inferred from homology"/>
<dbReference type="Proteomes" id="UP000774326">
    <property type="component" value="Unassembled WGS sequence"/>
</dbReference>
<keyword evidence="4 11" id="KW-0328">Glycosyltransferase</keyword>
<dbReference type="EMBL" id="JAEUBG010003778">
    <property type="protein sequence ID" value="KAH3682334.1"/>
    <property type="molecule type" value="Genomic_DNA"/>
</dbReference>
<evidence type="ECO:0000313" key="13">
    <source>
        <dbReference type="Proteomes" id="UP000774326"/>
    </source>
</evidence>
<comment type="pathway">
    <text evidence="2">Glycolipid biosynthesis; glycosylphosphatidylinositol-anchor biosynthesis.</text>
</comment>
<comment type="subcellular location">
    <subcellularLocation>
        <location evidence="1 11">Endoplasmic reticulum membrane</location>
        <topology evidence="1 11">Multi-pass membrane protein</topology>
    </subcellularLocation>
</comment>
<gene>
    <name evidence="12" type="ORF">WICPIJ_006706</name>
</gene>
<dbReference type="PANTHER" id="PTHR22760">
    <property type="entry name" value="GLYCOSYLTRANSFERASE"/>
    <property type="match status" value="1"/>
</dbReference>
<keyword evidence="6 11" id="KW-0812">Transmembrane</keyword>
<reference evidence="12" key="2">
    <citation type="submission" date="2021-01" db="EMBL/GenBank/DDBJ databases">
        <authorList>
            <person name="Schikora-Tamarit M.A."/>
        </authorList>
    </citation>
    <scope>NUCLEOTIDE SEQUENCE</scope>
    <source>
        <strain evidence="12">CBS2887</strain>
    </source>
</reference>